<dbReference type="EMBL" id="JAACJL010000017">
    <property type="protein sequence ID" value="KAF4618883.1"/>
    <property type="molecule type" value="Genomic_DNA"/>
</dbReference>
<protein>
    <recommendedName>
        <fullName evidence="3">F-box domain-containing protein</fullName>
    </recommendedName>
</protein>
<evidence type="ECO:0000313" key="2">
    <source>
        <dbReference type="Proteomes" id="UP000521872"/>
    </source>
</evidence>
<organism evidence="1 2">
    <name type="scientific">Agrocybe pediades</name>
    <dbReference type="NCBI Taxonomy" id="84607"/>
    <lineage>
        <taxon>Eukaryota</taxon>
        <taxon>Fungi</taxon>
        <taxon>Dikarya</taxon>
        <taxon>Basidiomycota</taxon>
        <taxon>Agaricomycotina</taxon>
        <taxon>Agaricomycetes</taxon>
        <taxon>Agaricomycetidae</taxon>
        <taxon>Agaricales</taxon>
        <taxon>Agaricineae</taxon>
        <taxon>Strophariaceae</taxon>
        <taxon>Agrocybe</taxon>
    </lineage>
</organism>
<reference evidence="1 2" key="1">
    <citation type="submission" date="2019-12" db="EMBL/GenBank/DDBJ databases">
        <authorList>
            <person name="Floudas D."/>
            <person name="Bentzer J."/>
            <person name="Ahren D."/>
            <person name="Johansson T."/>
            <person name="Persson P."/>
            <person name="Tunlid A."/>
        </authorList>
    </citation>
    <scope>NUCLEOTIDE SEQUENCE [LARGE SCALE GENOMIC DNA]</scope>
    <source>
        <strain evidence="1 2">CBS 102.39</strain>
    </source>
</reference>
<accession>A0A8H4VQR7</accession>
<sequence>MSNSPISKLSEEALWNLFLENTDICNASRLNTAIHCSQVCRQWRAIHLESPSIWGRLVELDYLQVANIEWVREILARTGNTRLWISGLISYSKDPVPSFLLSFLRDNWRRIQKLNIYDRGWNPLQACENRVQYWTTIFQQPAPGLEEFVFHYLPNVRDREAPEVWRPPTPLFSGTVPALRRFEFFRIGRRTPSDSKFTMDMPSLWFSRLRSFTIRQGSDLVQLLEILGMMPLLEELEVHGPGGHLNHHQLEMSIPAVNLPRLTVIRLPDWPNQYLCMGAFLRCIYPSPRCCLIMARPKYDAFTTDKEALGKTTIVIAQYAERYLKHNPATKITLSRHNDYFSVQEGIASDPYDVAKVITSQMAVWIYDLEEDNSFAQMISDTAVVSSVVEIDFRCWEGAPLSSWSPAFSLSAFNSVTTLWLEETSFFPIWEWLTQVHGSVPLPQLRILKIGWQQSSLDDQFASWLYLFLKHRKEQGHPIAIIDFTNVASGKLDCNLDNLEEFTGLSVKWAAHEGGRIQVVEYKCGNGQPEQLRFKPLTRGRRTLGGLPPTKSLDDWYGWAGEI</sequence>
<evidence type="ECO:0008006" key="3">
    <source>
        <dbReference type="Google" id="ProtNLM"/>
    </source>
</evidence>
<dbReference type="Proteomes" id="UP000521872">
    <property type="component" value="Unassembled WGS sequence"/>
</dbReference>
<proteinExistence type="predicted"/>
<evidence type="ECO:0000313" key="1">
    <source>
        <dbReference type="EMBL" id="KAF4618883.1"/>
    </source>
</evidence>
<dbReference type="AlphaFoldDB" id="A0A8H4VQR7"/>
<keyword evidence="2" id="KW-1185">Reference proteome</keyword>
<gene>
    <name evidence="1" type="ORF">D9613_010001</name>
</gene>
<name>A0A8H4VQR7_9AGAR</name>
<comment type="caution">
    <text evidence="1">The sequence shown here is derived from an EMBL/GenBank/DDBJ whole genome shotgun (WGS) entry which is preliminary data.</text>
</comment>